<proteinExistence type="inferred from homology"/>
<evidence type="ECO:0000313" key="5">
    <source>
        <dbReference type="Proteomes" id="UP000194632"/>
    </source>
</evidence>
<dbReference type="Gene3D" id="2.160.10.10">
    <property type="entry name" value="Hexapeptide repeat proteins"/>
    <property type="match status" value="1"/>
</dbReference>
<dbReference type="InterPro" id="IPR011004">
    <property type="entry name" value="Trimer_LpxA-like_sf"/>
</dbReference>
<sequence>MAIVLAQLSSLAWPFVMRAIGLVFVPNSVRLAALRMFGAQIGRGVLMRPRVRVTSPARLAIGEDSWIGEAVTLDSAGSIRIGANVVVSQAAALLSPAGAHGELVVESGAWIALRARVTGPVTIGRRAVVGAAAVVSRDVAPGTVVVASVITDDSDPDIAGPDL</sequence>
<dbReference type="SUPFAM" id="SSF51161">
    <property type="entry name" value="Trimeric LpxA-like enzymes"/>
    <property type="match status" value="1"/>
</dbReference>
<dbReference type="Proteomes" id="UP000194632">
    <property type="component" value="Unassembled WGS sequence"/>
</dbReference>
<dbReference type="PROSITE" id="PS00101">
    <property type="entry name" value="HEXAPEP_TRANSFERASES"/>
    <property type="match status" value="1"/>
</dbReference>
<dbReference type="PANTHER" id="PTHR23416">
    <property type="entry name" value="SIALIC ACID SYNTHASE-RELATED"/>
    <property type="match status" value="1"/>
</dbReference>
<dbReference type="GO" id="GO:0005829">
    <property type="term" value="C:cytosol"/>
    <property type="evidence" value="ECO:0007669"/>
    <property type="project" value="TreeGrafter"/>
</dbReference>
<evidence type="ECO:0000313" key="4">
    <source>
        <dbReference type="EMBL" id="OUC77884.1"/>
    </source>
</evidence>
<dbReference type="STRING" id="417102.CA982_15180"/>
<comment type="similarity">
    <text evidence="1">Belongs to the transferase hexapeptide repeat family.</text>
</comment>
<keyword evidence="2 4" id="KW-0808">Transferase</keyword>
<dbReference type="InterPro" id="IPR018357">
    <property type="entry name" value="Hexapep_transf_CS"/>
</dbReference>
<dbReference type="AlphaFoldDB" id="A0A243Q8J4"/>
<evidence type="ECO:0000256" key="2">
    <source>
        <dbReference type="ARBA" id="ARBA00022679"/>
    </source>
</evidence>
<keyword evidence="5" id="KW-1185">Reference proteome</keyword>
<dbReference type="InterPro" id="IPR051159">
    <property type="entry name" value="Hexapeptide_acetyltransf"/>
</dbReference>
<dbReference type="OrthoDB" id="2643438at2"/>
<protein>
    <submittedName>
        <fullName evidence="4">Acetyltransferase</fullName>
    </submittedName>
</protein>
<gene>
    <name evidence="4" type="ORF">CA982_15180</name>
</gene>
<keyword evidence="3" id="KW-0677">Repeat</keyword>
<evidence type="ECO:0000256" key="3">
    <source>
        <dbReference type="ARBA" id="ARBA00022737"/>
    </source>
</evidence>
<dbReference type="RefSeq" id="WP_086536215.1">
    <property type="nucleotide sequence ID" value="NZ_NGFO01000017.1"/>
</dbReference>
<comment type="caution">
    <text evidence="4">The sequence shown here is derived from an EMBL/GenBank/DDBJ whole genome shotgun (WGS) entry which is preliminary data.</text>
</comment>
<evidence type="ECO:0000256" key="1">
    <source>
        <dbReference type="ARBA" id="ARBA00007274"/>
    </source>
</evidence>
<dbReference type="GO" id="GO:0008374">
    <property type="term" value="F:O-acyltransferase activity"/>
    <property type="evidence" value="ECO:0007669"/>
    <property type="project" value="TreeGrafter"/>
</dbReference>
<dbReference type="EMBL" id="NGFO01000017">
    <property type="protein sequence ID" value="OUC77884.1"/>
    <property type="molecule type" value="Genomic_DNA"/>
</dbReference>
<reference evidence="4 5" key="1">
    <citation type="submission" date="2017-05" db="EMBL/GenBank/DDBJ databases">
        <title>Biotechnological potential of actinobacteria isolated from South African environments.</title>
        <authorList>
            <person name="Le Roes-Hill M."/>
            <person name="Prins A."/>
            <person name="Durrell K.A."/>
        </authorList>
    </citation>
    <scope>NUCLEOTIDE SEQUENCE [LARGE SCALE GENOMIC DNA]</scope>
    <source>
        <strain evidence="4">BS2</strain>
    </source>
</reference>
<accession>A0A243Q8J4</accession>
<dbReference type="PANTHER" id="PTHR23416:SF23">
    <property type="entry name" value="ACETYLTRANSFERASE C18B11.09C-RELATED"/>
    <property type="match status" value="1"/>
</dbReference>
<name>A0A243Q8J4_9ACTN</name>
<organism evidence="4 5">
    <name type="scientific">Gordonia lacunae</name>
    <dbReference type="NCBI Taxonomy" id="417102"/>
    <lineage>
        <taxon>Bacteria</taxon>
        <taxon>Bacillati</taxon>
        <taxon>Actinomycetota</taxon>
        <taxon>Actinomycetes</taxon>
        <taxon>Mycobacteriales</taxon>
        <taxon>Gordoniaceae</taxon>
        <taxon>Gordonia</taxon>
    </lineage>
</organism>